<dbReference type="CDD" id="cd06558">
    <property type="entry name" value="crotonase-like"/>
    <property type="match status" value="1"/>
</dbReference>
<dbReference type="InterPro" id="IPR051053">
    <property type="entry name" value="ECH/Chromodomain_protein"/>
</dbReference>
<dbReference type="SUPFAM" id="SSF52096">
    <property type="entry name" value="ClpP/crotonase"/>
    <property type="match status" value="1"/>
</dbReference>
<comment type="similarity">
    <text evidence="2">Belongs to the enoyl-CoA hydratase/isomerase family.</text>
</comment>
<reference evidence="5 6" key="1">
    <citation type="submission" date="2017-05" db="EMBL/GenBank/DDBJ databases">
        <authorList>
            <person name="Song R."/>
            <person name="Chenine A.L."/>
            <person name="Ruprecht R.M."/>
        </authorList>
    </citation>
    <scope>NUCLEOTIDE SEQUENCE [LARGE SCALE GENOMIC DNA]</scope>
    <source>
        <strain evidence="5 6">DSM 26136</strain>
    </source>
</reference>
<protein>
    <recommendedName>
        <fullName evidence="7">2-(1,2-epoxy-1,2-dihydrophenyl)acetyl-CoA isomerase</fullName>
    </recommendedName>
</protein>
<sequence length="300" mass="32256">MAHHTRPPPCPPRASQALARPLESCASPPLARHRRPPPMSNPQFSTITYEQDGGVAVITLNRPEKMNALSRELMEDLQNGLRHALDGGQTRAILLTANGRGFCAGADLSAARGEGADIDAGMRDYFNPTLQFVAECPLPLVVAVNGAAAGAGSSLALLGDIVIAGESAYFQQAFANIGLVPDTGASWLLTHTLGPVRANALMMLGDKLPAKQAAEWGLVLRAVPDAELQTEARALAQRLASRATVALSLIKRLTRMAANNSLRDQMLLEMEFQRTARFTEDSKEARQAFLDKRPAQFKGR</sequence>
<gene>
    <name evidence="5" type="ORF">CCO03_07425</name>
</gene>
<proteinExistence type="inferred from homology"/>
<evidence type="ECO:0008006" key="7">
    <source>
        <dbReference type="Google" id="ProtNLM"/>
    </source>
</evidence>
<dbReference type="Proteomes" id="UP000196138">
    <property type="component" value="Chromosome"/>
</dbReference>
<keyword evidence="6" id="KW-1185">Reference proteome</keyword>
<dbReference type="Pfam" id="PF00378">
    <property type="entry name" value="ECH_1"/>
    <property type="match status" value="1"/>
</dbReference>
<name>A0A1Y0EM96_9BURK</name>
<dbReference type="InterPro" id="IPR014748">
    <property type="entry name" value="Enoyl-CoA_hydra_C"/>
</dbReference>
<evidence type="ECO:0000313" key="6">
    <source>
        <dbReference type="Proteomes" id="UP000196138"/>
    </source>
</evidence>
<evidence type="ECO:0000256" key="2">
    <source>
        <dbReference type="ARBA" id="ARBA00005254"/>
    </source>
</evidence>
<organism evidence="5 6">
    <name type="scientific">Comamonas serinivorans</name>
    <dbReference type="NCBI Taxonomy" id="1082851"/>
    <lineage>
        <taxon>Bacteria</taxon>
        <taxon>Pseudomonadati</taxon>
        <taxon>Pseudomonadota</taxon>
        <taxon>Betaproteobacteria</taxon>
        <taxon>Burkholderiales</taxon>
        <taxon>Comamonadaceae</taxon>
        <taxon>Comamonas</taxon>
    </lineage>
</organism>
<dbReference type="PANTHER" id="PTHR43684:SF1">
    <property type="entry name" value="ENOYL-COA DELTA ISOMERASE 2"/>
    <property type="match status" value="1"/>
</dbReference>
<dbReference type="GO" id="GO:0004165">
    <property type="term" value="F:delta(3)-delta(2)-enoyl-CoA isomerase activity"/>
    <property type="evidence" value="ECO:0007669"/>
    <property type="project" value="UniProtKB-ARBA"/>
</dbReference>
<dbReference type="EMBL" id="CP021455">
    <property type="protein sequence ID" value="ARU04530.1"/>
    <property type="molecule type" value="Genomic_DNA"/>
</dbReference>
<dbReference type="KEGG" id="cser:CCO03_07425"/>
<dbReference type="Gene3D" id="1.10.12.10">
    <property type="entry name" value="Lyase 2-enoyl-coa Hydratase, Chain A, domain 2"/>
    <property type="match status" value="1"/>
</dbReference>
<accession>A0A1Y0EM96</accession>
<evidence type="ECO:0000256" key="4">
    <source>
        <dbReference type="ARBA" id="ARBA00023235"/>
    </source>
</evidence>
<dbReference type="PANTHER" id="PTHR43684">
    <property type="match status" value="1"/>
</dbReference>
<evidence type="ECO:0000313" key="5">
    <source>
        <dbReference type="EMBL" id="ARU04530.1"/>
    </source>
</evidence>
<dbReference type="AlphaFoldDB" id="A0A1Y0EM96"/>
<keyword evidence="3" id="KW-0576">Peroxisome</keyword>
<comment type="subcellular location">
    <subcellularLocation>
        <location evidence="1">Peroxisome</location>
    </subcellularLocation>
</comment>
<dbReference type="InterPro" id="IPR001753">
    <property type="entry name" value="Enoyl-CoA_hydra/iso"/>
</dbReference>
<keyword evidence="4" id="KW-0413">Isomerase</keyword>
<dbReference type="Gene3D" id="3.90.226.10">
    <property type="entry name" value="2-enoyl-CoA Hydratase, Chain A, domain 1"/>
    <property type="match status" value="1"/>
</dbReference>
<evidence type="ECO:0000256" key="1">
    <source>
        <dbReference type="ARBA" id="ARBA00004275"/>
    </source>
</evidence>
<evidence type="ECO:0000256" key="3">
    <source>
        <dbReference type="ARBA" id="ARBA00023140"/>
    </source>
</evidence>
<dbReference type="InterPro" id="IPR029045">
    <property type="entry name" value="ClpP/crotonase-like_dom_sf"/>
</dbReference>